<sequence length="188" mass="21317">MRVISIVFIITISWQSHAAISLVKNSDASLMKTTIEDANKRGIVDIKIQEEQAFDVNENNNNIGKIIPGKGFYKNYYPVCFISWSTDKKTISNIVLSMGNGDFEFSQCENLDAVGKIESAGKTFIGFVYSVGLPDDRTEKNYFLLEIDKNKKTIIDKSNIVEDLQNTDEIKSITAIRKHLKKEMEHKD</sequence>
<feature type="signal peptide" evidence="1">
    <location>
        <begin position="1"/>
        <end position="18"/>
    </location>
</feature>
<feature type="chain" id="PRO_5042159990" evidence="1">
    <location>
        <begin position="19"/>
        <end position="188"/>
    </location>
</feature>
<protein>
    <submittedName>
        <fullName evidence="2">Uncharacterized protein</fullName>
    </submittedName>
</protein>
<dbReference type="RefSeq" id="WP_168361494.1">
    <property type="nucleotide sequence ID" value="NZ_CP033622.1"/>
</dbReference>
<dbReference type="EMBL" id="CP033622">
    <property type="protein sequence ID" value="QIZ49882.1"/>
    <property type="molecule type" value="Genomic_DNA"/>
</dbReference>
<reference evidence="2 3" key="1">
    <citation type="submission" date="2018-11" db="EMBL/GenBank/DDBJ databases">
        <title>Complete genome sequence of Dickeya zeae strain CE1 infecting Canna edulis Ker-Gawl. in China.</title>
        <authorList>
            <person name="Zhang J."/>
            <person name="Lin B."/>
            <person name="Shen H."/>
            <person name="Jiang S."/>
            <person name="Pu X."/>
            <person name="Sun D."/>
        </authorList>
    </citation>
    <scope>NUCLEOTIDE SEQUENCE [LARGE SCALE GENOMIC DNA]</scope>
    <source>
        <strain evidence="2 3">CE1</strain>
    </source>
</reference>
<evidence type="ECO:0000313" key="2">
    <source>
        <dbReference type="EMBL" id="QIZ49882.1"/>
    </source>
</evidence>
<organism evidence="2 3">
    <name type="scientific">Dickeya zeae</name>
    <dbReference type="NCBI Taxonomy" id="204042"/>
    <lineage>
        <taxon>Bacteria</taxon>
        <taxon>Pseudomonadati</taxon>
        <taxon>Pseudomonadota</taxon>
        <taxon>Gammaproteobacteria</taxon>
        <taxon>Enterobacterales</taxon>
        <taxon>Pectobacteriaceae</taxon>
        <taxon>Dickeya</taxon>
    </lineage>
</organism>
<name>A0AAE7CXM6_9GAMM</name>
<keyword evidence="1" id="KW-0732">Signal</keyword>
<evidence type="ECO:0000256" key="1">
    <source>
        <dbReference type="SAM" id="SignalP"/>
    </source>
</evidence>
<gene>
    <name evidence="2" type="ORF">DWG24_03305</name>
</gene>
<proteinExistence type="predicted"/>
<dbReference type="AlphaFoldDB" id="A0AAE7CXM6"/>
<dbReference type="Proteomes" id="UP000500801">
    <property type="component" value="Chromosome"/>
</dbReference>
<accession>A0AAE7CXM6</accession>
<evidence type="ECO:0000313" key="3">
    <source>
        <dbReference type="Proteomes" id="UP000500801"/>
    </source>
</evidence>